<evidence type="ECO:0000313" key="2">
    <source>
        <dbReference type="Proteomes" id="UP000002212"/>
    </source>
</evidence>
<dbReference type="HOGENOM" id="CLU_2248028_0_0_11"/>
<reference evidence="1 2" key="1">
    <citation type="submission" date="2009-03" db="EMBL/GenBank/DDBJ databases">
        <title>Comparison of the complete genome sequences of Rhodococcus erythropolis PR4 and Rhodococcus opacus B4.</title>
        <authorList>
            <person name="Takarada H."/>
            <person name="Sekine M."/>
            <person name="Hosoyama A."/>
            <person name="Yamada R."/>
            <person name="Fujisawa T."/>
            <person name="Omata S."/>
            <person name="Shimizu A."/>
            <person name="Tsukatani N."/>
            <person name="Tanikawa S."/>
            <person name="Fujita N."/>
            <person name="Harayama S."/>
        </authorList>
    </citation>
    <scope>NUCLEOTIDE SEQUENCE [LARGE SCALE GENOMIC DNA]</scope>
    <source>
        <strain evidence="1 2">B4</strain>
    </source>
</reference>
<sequence length="104" mass="11534">MLQTVLCKEMSTQLGLADYLGIDRTVLPYVIDAPVDTGLVERVQRPVDRRARKIVPRVSELRTTQFSNGMCASPKRRFSACSTAMSALYSARYSAELHVVPATT</sequence>
<dbReference type="EMBL" id="AP011115">
    <property type="protein sequence ID" value="BAH50953.1"/>
    <property type="molecule type" value="Genomic_DNA"/>
</dbReference>
<dbReference type="Proteomes" id="UP000002212">
    <property type="component" value="Chromosome"/>
</dbReference>
<dbReference type="STRING" id="632772.ROP_27060"/>
<dbReference type="InterPro" id="IPR036388">
    <property type="entry name" value="WH-like_DNA-bd_sf"/>
</dbReference>
<dbReference type="AlphaFoldDB" id="C1B527"/>
<dbReference type="SUPFAM" id="SSF46785">
    <property type="entry name" value="Winged helix' DNA-binding domain"/>
    <property type="match status" value="1"/>
</dbReference>
<dbReference type="PATRIC" id="fig|632772.20.peg.2829"/>
<protein>
    <submittedName>
        <fullName evidence="1">Uncharacterized protein</fullName>
    </submittedName>
</protein>
<dbReference type="KEGG" id="rop:ROP_27060"/>
<organism evidence="1 2">
    <name type="scientific">Rhodococcus opacus (strain B4)</name>
    <dbReference type="NCBI Taxonomy" id="632772"/>
    <lineage>
        <taxon>Bacteria</taxon>
        <taxon>Bacillati</taxon>
        <taxon>Actinomycetota</taxon>
        <taxon>Actinomycetes</taxon>
        <taxon>Mycobacteriales</taxon>
        <taxon>Nocardiaceae</taxon>
        <taxon>Rhodococcus</taxon>
    </lineage>
</organism>
<proteinExistence type="predicted"/>
<dbReference type="Gene3D" id="1.10.10.10">
    <property type="entry name" value="Winged helix-like DNA-binding domain superfamily/Winged helix DNA-binding domain"/>
    <property type="match status" value="1"/>
</dbReference>
<accession>C1B527</accession>
<gene>
    <name evidence="1" type="ordered locus">ROP_27060</name>
</gene>
<name>C1B527_RHOOB</name>
<dbReference type="InterPro" id="IPR036390">
    <property type="entry name" value="WH_DNA-bd_sf"/>
</dbReference>
<evidence type="ECO:0000313" key="1">
    <source>
        <dbReference type="EMBL" id="BAH50953.1"/>
    </source>
</evidence>